<dbReference type="EMBL" id="BQXO01000001">
    <property type="protein sequence ID" value="GKT04821.1"/>
    <property type="molecule type" value="Genomic_DNA"/>
</dbReference>
<evidence type="ECO:0000313" key="1">
    <source>
        <dbReference type="EMBL" id="GKT04821.1"/>
    </source>
</evidence>
<dbReference type="RefSeq" id="WP_407882044.1">
    <property type="nucleotide sequence ID" value="NZ_BQXO01000001.1"/>
</dbReference>
<name>A0ABQ5JKC9_9LACO</name>
<sequence>MNQQEVIRGDWNVETWQQHHWVVIMRGVTYEIAKRAVDQIAPAQQTRYRIHYVNQPGTELAYPA</sequence>
<proteinExistence type="predicted"/>
<evidence type="ECO:0000313" key="2">
    <source>
        <dbReference type="Proteomes" id="UP001628078"/>
    </source>
</evidence>
<protein>
    <recommendedName>
        <fullName evidence="3">DUF2188 domain-containing protein</fullName>
    </recommendedName>
</protein>
<reference evidence="1 2" key="1">
    <citation type="submission" date="2022-03" db="EMBL/GenBank/DDBJ databases">
        <title>Draft genome sequence of Furfurilactobacillus curtus JCM 31185.</title>
        <authorList>
            <person name="Suzuki S."/>
            <person name="Endo A."/>
            <person name="Kajikawa A."/>
        </authorList>
    </citation>
    <scope>NUCLEOTIDE SEQUENCE [LARGE SCALE GENOMIC DNA]</scope>
    <source>
        <strain evidence="1 2">JCM 31185</strain>
    </source>
</reference>
<accession>A0ABQ5JKC9</accession>
<evidence type="ECO:0008006" key="3">
    <source>
        <dbReference type="Google" id="ProtNLM"/>
    </source>
</evidence>
<dbReference type="Proteomes" id="UP001628078">
    <property type="component" value="Unassembled WGS sequence"/>
</dbReference>
<organism evidence="1 2">
    <name type="scientific">Furfurilactobacillus curtus</name>
    <dbReference type="NCBI Taxonomy" id="1746200"/>
    <lineage>
        <taxon>Bacteria</taxon>
        <taxon>Bacillati</taxon>
        <taxon>Bacillota</taxon>
        <taxon>Bacilli</taxon>
        <taxon>Lactobacillales</taxon>
        <taxon>Lactobacillaceae</taxon>
        <taxon>Furfurilactobacillus</taxon>
    </lineage>
</organism>
<comment type="caution">
    <text evidence="1">The sequence shown here is derived from an EMBL/GenBank/DDBJ whole genome shotgun (WGS) entry which is preliminary data.</text>
</comment>
<keyword evidence="2" id="KW-1185">Reference proteome</keyword>
<gene>
    <name evidence="1" type="ORF">JCM31185_01100</name>
</gene>